<evidence type="ECO:0000313" key="1">
    <source>
        <dbReference type="EMBL" id="EOB15295.1"/>
    </source>
</evidence>
<dbReference type="Gene3D" id="2.80.10.50">
    <property type="match status" value="1"/>
</dbReference>
<proteinExistence type="predicted"/>
<dbReference type="SUPFAM" id="SSF50370">
    <property type="entry name" value="Ricin B-like lectins"/>
    <property type="match status" value="1"/>
</dbReference>
<name>R0MM38_NOSB1</name>
<organism evidence="1 2">
    <name type="scientific">Nosema bombycis (strain CQ1 / CVCC 102059)</name>
    <name type="common">Microsporidian parasite</name>
    <name type="synonym">Pebrine of silkworm</name>
    <dbReference type="NCBI Taxonomy" id="578461"/>
    <lineage>
        <taxon>Eukaryota</taxon>
        <taxon>Fungi</taxon>
        <taxon>Fungi incertae sedis</taxon>
        <taxon>Microsporidia</taxon>
        <taxon>Nosematidae</taxon>
        <taxon>Nosema</taxon>
    </lineage>
</organism>
<dbReference type="HOGENOM" id="CLU_090065_0_0_1"/>
<dbReference type="VEuPathDB" id="MicrosporidiaDB:NBO_6g0047"/>
<dbReference type="OrthoDB" id="2200999at2759"/>
<evidence type="ECO:0000313" key="2">
    <source>
        <dbReference type="Proteomes" id="UP000016927"/>
    </source>
</evidence>
<keyword evidence="2" id="KW-1185">Reference proteome</keyword>
<dbReference type="Proteomes" id="UP000016927">
    <property type="component" value="Unassembled WGS sequence"/>
</dbReference>
<dbReference type="EMBL" id="KB908914">
    <property type="protein sequence ID" value="EOB15295.1"/>
    <property type="molecule type" value="Genomic_DNA"/>
</dbReference>
<accession>R0MM38</accession>
<evidence type="ECO:0008006" key="3">
    <source>
        <dbReference type="Google" id="ProtNLM"/>
    </source>
</evidence>
<dbReference type="InterPro" id="IPR035992">
    <property type="entry name" value="Ricin_B-like_lectins"/>
</dbReference>
<protein>
    <recommendedName>
        <fullName evidence="3">Ricin B lectin domain-containing protein</fullName>
    </recommendedName>
</protein>
<gene>
    <name evidence="1" type="ORF">NBO_6g0047</name>
</gene>
<reference evidence="1 2" key="1">
    <citation type="journal article" date="2013" name="BMC Genomics">
        <title>Comparative genomics of parasitic silkworm microsporidia reveal an association between genome expansion and host adaptation.</title>
        <authorList>
            <person name="Pan G."/>
            <person name="Xu J."/>
            <person name="Li T."/>
            <person name="Xia Q."/>
            <person name="Liu S.L."/>
            <person name="Zhang G."/>
            <person name="Li S."/>
            <person name="Li C."/>
            <person name="Liu H."/>
            <person name="Yang L."/>
            <person name="Liu T."/>
            <person name="Zhang X."/>
            <person name="Wu Z."/>
            <person name="Fan W."/>
            <person name="Dang X."/>
            <person name="Xiang H."/>
            <person name="Tao M."/>
            <person name="Li Y."/>
            <person name="Hu J."/>
            <person name="Li Z."/>
            <person name="Lin L."/>
            <person name="Luo J."/>
            <person name="Geng L."/>
            <person name="Wang L."/>
            <person name="Long M."/>
            <person name="Wan Y."/>
            <person name="He N."/>
            <person name="Zhang Z."/>
            <person name="Lu C."/>
            <person name="Keeling P.J."/>
            <person name="Wang J."/>
            <person name="Xiang Z."/>
            <person name="Zhou Z."/>
        </authorList>
    </citation>
    <scope>NUCLEOTIDE SEQUENCE [LARGE SCALE GENOMIC DNA]</scope>
    <source>
        <strain evidence="2">CQ1 / CVCC 102059</strain>
    </source>
</reference>
<dbReference type="CDD" id="cd00161">
    <property type="entry name" value="beta-trefoil_Ricin-like"/>
    <property type="match status" value="1"/>
</dbReference>
<sequence length="205" mass="22804">MLVFIILTLSIAKGLLIRHRASNAYLSPVAGSGSTSMGLTNDTAAAIDVIIEPSHDGYVFIKDSKNTGRSFDISNNKTQLILYGFHGKKNQQFYLTLKGYNEFNIMNKNLCIENVSSSSNMFLKTCNNSENQIFEFVDPSRNYDVHYHGETATGANGYLHDSSHSHYDLLPRGSSSIYKTYSTSPSRVVRSYTRGTVSRLGVNTY</sequence>
<dbReference type="AlphaFoldDB" id="R0MM38"/>